<organism evidence="2 3">
    <name type="scientific">Subtercola boreus</name>
    <dbReference type="NCBI Taxonomy" id="120213"/>
    <lineage>
        <taxon>Bacteria</taxon>
        <taxon>Bacillati</taxon>
        <taxon>Actinomycetota</taxon>
        <taxon>Actinomycetes</taxon>
        <taxon>Micrococcales</taxon>
        <taxon>Microbacteriaceae</taxon>
        <taxon>Subtercola</taxon>
    </lineage>
</organism>
<dbReference type="OrthoDB" id="5125480at2"/>
<gene>
    <name evidence="2" type="ORF">B7R25_14930</name>
</gene>
<protein>
    <recommendedName>
        <fullName evidence="4">Integral membrane protein</fullName>
    </recommendedName>
</protein>
<feature type="transmembrane region" description="Helical" evidence="1">
    <location>
        <begin position="208"/>
        <end position="227"/>
    </location>
</feature>
<dbReference type="EMBL" id="NBXE01000035">
    <property type="protein sequence ID" value="RFA24863.1"/>
    <property type="molecule type" value="Genomic_DNA"/>
</dbReference>
<feature type="transmembrane region" description="Helical" evidence="1">
    <location>
        <begin position="311"/>
        <end position="332"/>
    </location>
</feature>
<dbReference type="RefSeq" id="WP_116419765.1">
    <property type="nucleotide sequence ID" value="NZ_NBXC01000030.1"/>
</dbReference>
<keyword evidence="1" id="KW-0472">Membrane</keyword>
<evidence type="ECO:0000256" key="1">
    <source>
        <dbReference type="SAM" id="Phobius"/>
    </source>
</evidence>
<name>A0A3E0W830_9MICO</name>
<feature type="transmembrane region" description="Helical" evidence="1">
    <location>
        <begin position="76"/>
        <end position="101"/>
    </location>
</feature>
<dbReference type="AlphaFoldDB" id="A0A3E0W830"/>
<dbReference type="Proteomes" id="UP000257080">
    <property type="component" value="Unassembled WGS sequence"/>
</dbReference>
<comment type="caution">
    <text evidence="2">The sequence shown here is derived from an EMBL/GenBank/DDBJ whole genome shotgun (WGS) entry which is preliminary data.</text>
</comment>
<sequence length="379" mass="40397">MPPPPEPSAEAASARDAERWFRSRGLPFFAHPGSRGTLLVARTAPVIALLCCVELAGSLLQRTSISIDARAPLPGAVVLVAMALGLLVLVAIPAAALLAAGTWLREWPRSTTTAGWVLIVYDVVVAPWVVGHPFALLDHLAAGLSVALALLATRLGVGSLASWTMRSAIRQLRALPQLASRALPLLMLVVVVSFFSRNLWEVVNALPAVRLAGVVWVFALLGLLFIVPVTRTELIGLGNAADATPELSRLERVNVTVVLVLAQSLQVVIFSGLVCVFFTGLGSIAFTPAVLDVWLGPGRAPLELAGVRLPVDAALVKTAVFLSCVSSLNFLISATTTASYRSAFYDPLFDDAKKALAVRAHYRWAVRLETGQRIVAERE</sequence>
<keyword evidence="1" id="KW-0812">Transmembrane</keyword>
<reference evidence="2 3" key="1">
    <citation type="submission" date="2017-04" db="EMBL/GenBank/DDBJ databases">
        <title>Comparative genome analysis of Subtercola boreus.</title>
        <authorList>
            <person name="Cho Y.-J."/>
            <person name="Cho A."/>
            <person name="Kim O.-S."/>
            <person name="Lee J.-I."/>
        </authorList>
    </citation>
    <scope>NUCLEOTIDE SEQUENCE [LARGE SCALE GENOMIC DNA]</scope>
    <source>
        <strain evidence="2 3">P28004</strain>
    </source>
</reference>
<evidence type="ECO:0000313" key="2">
    <source>
        <dbReference type="EMBL" id="RFA24863.1"/>
    </source>
</evidence>
<evidence type="ECO:0000313" key="3">
    <source>
        <dbReference type="Proteomes" id="UP000257080"/>
    </source>
</evidence>
<feature type="transmembrane region" description="Helical" evidence="1">
    <location>
        <begin position="178"/>
        <end position="196"/>
    </location>
</feature>
<proteinExistence type="predicted"/>
<evidence type="ECO:0008006" key="4">
    <source>
        <dbReference type="Google" id="ProtNLM"/>
    </source>
</evidence>
<feature type="transmembrane region" description="Helical" evidence="1">
    <location>
        <begin position="136"/>
        <end position="157"/>
    </location>
</feature>
<keyword evidence="1" id="KW-1133">Transmembrane helix</keyword>
<accession>A0A3E0W830</accession>
<feature type="transmembrane region" description="Helical" evidence="1">
    <location>
        <begin position="267"/>
        <end position="291"/>
    </location>
</feature>